<proteinExistence type="predicted"/>
<reference evidence="2 3" key="2">
    <citation type="submission" date="2018-11" db="EMBL/GenBank/DDBJ databases">
        <authorList>
            <consortium name="Pathogen Informatics"/>
        </authorList>
    </citation>
    <scope>NUCLEOTIDE SEQUENCE [LARGE SCALE GENOMIC DNA]</scope>
</reference>
<reference evidence="4" key="1">
    <citation type="submission" date="2017-02" db="UniProtKB">
        <authorList>
            <consortium name="WormBaseParasite"/>
        </authorList>
    </citation>
    <scope>IDENTIFICATION</scope>
</reference>
<dbReference type="WBParaSite" id="ASIM_0000737601-mRNA-1">
    <property type="protein sequence ID" value="ASIM_0000737601-mRNA-1"/>
    <property type="gene ID" value="ASIM_0000737601"/>
</dbReference>
<protein>
    <submittedName>
        <fullName evidence="4">MMP17 protein</fullName>
    </submittedName>
</protein>
<dbReference type="AlphaFoldDB" id="A0A0M3JIB1"/>
<keyword evidence="3" id="KW-1185">Reference proteome</keyword>
<dbReference type="OrthoDB" id="5967392at2759"/>
<dbReference type="SMART" id="SM00120">
    <property type="entry name" value="HX"/>
    <property type="match status" value="1"/>
</dbReference>
<dbReference type="Proteomes" id="UP000267096">
    <property type="component" value="Unassembled WGS sequence"/>
</dbReference>
<dbReference type="Gene3D" id="2.110.10.10">
    <property type="entry name" value="Hemopexin-like domain"/>
    <property type="match status" value="1"/>
</dbReference>
<dbReference type="EMBL" id="UYRR01016740">
    <property type="protein sequence ID" value="VDK28590.1"/>
    <property type="molecule type" value="Genomic_DNA"/>
</dbReference>
<accession>A0A0M3JIB1</accession>
<gene>
    <name evidence="2" type="ORF">ASIM_LOCUS7138</name>
</gene>
<evidence type="ECO:0000313" key="4">
    <source>
        <dbReference type="WBParaSite" id="ASIM_0000737601-mRNA-1"/>
    </source>
</evidence>
<dbReference type="SUPFAM" id="SSF50923">
    <property type="entry name" value="Hemopexin-like domain"/>
    <property type="match status" value="1"/>
</dbReference>
<sequence>RGYPRRISGDWNGITGPVDAAVTDADGDTYIFKGDQYWLLDKRATIYEGYPRLIRDGLVDMPSNIDAAFIWRYDDQPYFVKSLFVHSKQNISEF</sequence>
<evidence type="ECO:0000256" key="1">
    <source>
        <dbReference type="PROSITE-ProRule" id="PRU01011"/>
    </source>
</evidence>
<dbReference type="Pfam" id="PF00045">
    <property type="entry name" value="Hemopexin"/>
    <property type="match status" value="1"/>
</dbReference>
<evidence type="ECO:0000313" key="3">
    <source>
        <dbReference type="Proteomes" id="UP000267096"/>
    </source>
</evidence>
<evidence type="ECO:0000313" key="2">
    <source>
        <dbReference type="EMBL" id="VDK28590.1"/>
    </source>
</evidence>
<name>A0A0M3JIB1_ANISI</name>
<dbReference type="InterPro" id="IPR036375">
    <property type="entry name" value="Hemopexin-like_dom_sf"/>
</dbReference>
<organism evidence="4">
    <name type="scientific">Anisakis simplex</name>
    <name type="common">Herring worm</name>
    <dbReference type="NCBI Taxonomy" id="6269"/>
    <lineage>
        <taxon>Eukaryota</taxon>
        <taxon>Metazoa</taxon>
        <taxon>Ecdysozoa</taxon>
        <taxon>Nematoda</taxon>
        <taxon>Chromadorea</taxon>
        <taxon>Rhabditida</taxon>
        <taxon>Spirurina</taxon>
        <taxon>Ascaridomorpha</taxon>
        <taxon>Ascaridoidea</taxon>
        <taxon>Anisakidae</taxon>
        <taxon>Anisakis</taxon>
        <taxon>Anisakis simplex complex</taxon>
    </lineage>
</organism>
<dbReference type="InterPro" id="IPR018487">
    <property type="entry name" value="Hemopexin-like_repeat"/>
</dbReference>
<feature type="repeat" description="Hemopexin" evidence="1">
    <location>
        <begin position="15"/>
        <end position="61"/>
    </location>
</feature>
<dbReference type="PROSITE" id="PS51642">
    <property type="entry name" value="HEMOPEXIN_2"/>
    <property type="match status" value="1"/>
</dbReference>